<keyword evidence="4" id="KW-1185">Reference proteome</keyword>
<feature type="compositionally biased region" description="Basic and acidic residues" evidence="1">
    <location>
        <begin position="211"/>
        <end position="233"/>
    </location>
</feature>
<name>B3M030_DROAN</name>
<proteinExistence type="predicted"/>
<dbReference type="PhylomeDB" id="B3M030"/>
<evidence type="ECO:0000256" key="2">
    <source>
        <dbReference type="SAM" id="Phobius"/>
    </source>
</evidence>
<keyword evidence="2" id="KW-1133">Transmembrane helix</keyword>
<dbReference type="GeneID" id="6500533"/>
<evidence type="ECO:0000256" key="1">
    <source>
        <dbReference type="SAM" id="MobiDB-lite"/>
    </source>
</evidence>
<gene>
    <name evidence="3" type="primary">Dana\GF17750</name>
    <name evidence="3" type="synonym">dana_GLEANR_19013</name>
    <name evidence="3" type="ORF">GF17750</name>
</gene>
<dbReference type="EMBL" id="CH902617">
    <property type="protein sequence ID" value="EDV41987.1"/>
    <property type="molecule type" value="Genomic_DNA"/>
</dbReference>
<dbReference type="HOGENOM" id="CLU_1350167_0_0_1"/>
<dbReference type="OrthoDB" id="7869105at2759"/>
<feature type="transmembrane region" description="Helical" evidence="2">
    <location>
        <begin position="100"/>
        <end position="122"/>
    </location>
</feature>
<dbReference type="InParanoid" id="B3M030"/>
<feature type="compositionally biased region" description="Polar residues" evidence="1">
    <location>
        <begin position="190"/>
        <end position="210"/>
    </location>
</feature>
<protein>
    <submittedName>
        <fullName evidence="3">Uncharacterized protein</fullName>
    </submittedName>
</protein>
<feature type="compositionally biased region" description="Basic and acidic residues" evidence="1">
    <location>
        <begin position="140"/>
        <end position="166"/>
    </location>
</feature>
<organism evidence="3 4">
    <name type="scientific">Drosophila ananassae</name>
    <name type="common">Fruit fly</name>
    <dbReference type="NCBI Taxonomy" id="7217"/>
    <lineage>
        <taxon>Eukaryota</taxon>
        <taxon>Metazoa</taxon>
        <taxon>Ecdysozoa</taxon>
        <taxon>Arthropoda</taxon>
        <taxon>Hexapoda</taxon>
        <taxon>Insecta</taxon>
        <taxon>Pterygota</taxon>
        <taxon>Neoptera</taxon>
        <taxon>Endopterygota</taxon>
        <taxon>Diptera</taxon>
        <taxon>Brachycera</taxon>
        <taxon>Muscomorpha</taxon>
        <taxon>Ephydroidea</taxon>
        <taxon>Drosophilidae</taxon>
        <taxon>Drosophila</taxon>
        <taxon>Sophophora</taxon>
    </lineage>
</organism>
<reference evidence="3 4" key="1">
    <citation type="journal article" date="2007" name="Nature">
        <title>Evolution of genes and genomes on the Drosophila phylogeny.</title>
        <authorList>
            <consortium name="Drosophila 12 Genomes Consortium"/>
            <person name="Clark A.G."/>
            <person name="Eisen M.B."/>
            <person name="Smith D.R."/>
            <person name="Bergman C.M."/>
            <person name="Oliver B."/>
            <person name="Markow T.A."/>
            <person name="Kaufman T.C."/>
            <person name="Kellis M."/>
            <person name="Gelbart W."/>
            <person name="Iyer V.N."/>
            <person name="Pollard D.A."/>
            <person name="Sackton T.B."/>
            <person name="Larracuente A.M."/>
            <person name="Singh N.D."/>
            <person name="Abad J.P."/>
            <person name="Abt D.N."/>
            <person name="Adryan B."/>
            <person name="Aguade M."/>
            <person name="Akashi H."/>
            <person name="Anderson W.W."/>
            <person name="Aquadro C.F."/>
            <person name="Ardell D.H."/>
            <person name="Arguello R."/>
            <person name="Artieri C.G."/>
            <person name="Barbash D.A."/>
            <person name="Barker D."/>
            <person name="Barsanti P."/>
            <person name="Batterham P."/>
            <person name="Batzoglou S."/>
            <person name="Begun D."/>
            <person name="Bhutkar A."/>
            <person name="Blanco E."/>
            <person name="Bosak S.A."/>
            <person name="Bradley R.K."/>
            <person name="Brand A.D."/>
            <person name="Brent M.R."/>
            <person name="Brooks A.N."/>
            <person name="Brown R.H."/>
            <person name="Butlin R.K."/>
            <person name="Caggese C."/>
            <person name="Calvi B.R."/>
            <person name="Bernardo de Carvalho A."/>
            <person name="Caspi A."/>
            <person name="Castrezana S."/>
            <person name="Celniker S.E."/>
            <person name="Chang J.L."/>
            <person name="Chapple C."/>
            <person name="Chatterji S."/>
            <person name="Chinwalla A."/>
            <person name="Civetta A."/>
            <person name="Clifton S.W."/>
            <person name="Comeron J.M."/>
            <person name="Costello J.C."/>
            <person name="Coyne J.A."/>
            <person name="Daub J."/>
            <person name="David R.G."/>
            <person name="Delcher A.L."/>
            <person name="Delehaunty K."/>
            <person name="Do C.B."/>
            <person name="Ebling H."/>
            <person name="Edwards K."/>
            <person name="Eickbush T."/>
            <person name="Evans J.D."/>
            <person name="Filipski A."/>
            <person name="Findeiss S."/>
            <person name="Freyhult E."/>
            <person name="Fulton L."/>
            <person name="Fulton R."/>
            <person name="Garcia A.C."/>
            <person name="Gardiner A."/>
            <person name="Garfield D.A."/>
            <person name="Garvin B.E."/>
            <person name="Gibson G."/>
            <person name="Gilbert D."/>
            <person name="Gnerre S."/>
            <person name="Godfrey J."/>
            <person name="Good R."/>
            <person name="Gotea V."/>
            <person name="Gravely B."/>
            <person name="Greenberg A.J."/>
            <person name="Griffiths-Jones S."/>
            <person name="Gross S."/>
            <person name="Guigo R."/>
            <person name="Gustafson E.A."/>
            <person name="Haerty W."/>
            <person name="Hahn M.W."/>
            <person name="Halligan D.L."/>
            <person name="Halpern A.L."/>
            <person name="Halter G.M."/>
            <person name="Han M.V."/>
            <person name="Heger A."/>
            <person name="Hillier L."/>
            <person name="Hinrichs A.S."/>
            <person name="Holmes I."/>
            <person name="Hoskins R.A."/>
            <person name="Hubisz M.J."/>
            <person name="Hultmark D."/>
            <person name="Huntley M.A."/>
            <person name="Jaffe D.B."/>
            <person name="Jagadeeshan S."/>
            <person name="Jeck W.R."/>
            <person name="Johnson J."/>
            <person name="Jones C.D."/>
            <person name="Jordan W.C."/>
            <person name="Karpen G.H."/>
            <person name="Kataoka E."/>
            <person name="Keightley P.D."/>
            <person name="Kheradpour P."/>
            <person name="Kirkness E.F."/>
            <person name="Koerich L.B."/>
            <person name="Kristiansen K."/>
            <person name="Kudrna D."/>
            <person name="Kulathinal R.J."/>
            <person name="Kumar S."/>
            <person name="Kwok R."/>
            <person name="Lander E."/>
            <person name="Langley C.H."/>
            <person name="Lapoint R."/>
            <person name="Lazzaro B.P."/>
            <person name="Lee S.J."/>
            <person name="Levesque L."/>
            <person name="Li R."/>
            <person name="Lin C.F."/>
            <person name="Lin M.F."/>
            <person name="Lindblad-Toh K."/>
            <person name="Llopart A."/>
            <person name="Long M."/>
            <person name="Low L."/>
            <person name="Lozovsky E."/>
            <person name="Lu J."/>
            <person name="Luo M."/>
            <person name="Machado C.A."/>
            <person name="Makalowski W."/>
            <person name="Marzo M."/>
            <person name="Matsuda M."/>
            <person name="Matzkin L."/>
            <person name="McAllister B."/>
            <person name="McBride C.S."/>
            <person name="McKernan B."/>
            <person name="McKernan K."/>
            <person name="Mendez-Lago M."/>
            <person name="Minx P."/>
            <person name="Mollenhauer M.U."/>
            <person name="Montooth K."/>
            <person name="Mount S.M."/>
            <person name="Mu X."/>
            <person name="Myers E."/>
            <person name="Negre B."/>
            <person name="Newfeld S."/>
            <person name="Nielsen R."/>
            <person name="Noor M.A."/>
            <person name="O'Grady P."/>
            <person name="Pachter L."/>
            <person name="Papaceit M."/>
            <person name="Parisi M.J."/>
            <person name="Parisi M."/>
            <person name="Parts L."/>
            <person name="Pedersen J.S."/>
            <person name="Pesole G."/>
            <person name="Phillippy A.M."/>
            <person name="Ponting C.P."/>
            <person name="Pop M."/>
            <person name="Porcelli D."/>
            <person name="Powell J.R."/>
            <person name="Prohaska S."/>
            <person name="Pruitt K."/>
            <person name="Puig M."/>
            <person name="Quesneville H."/>
            <person name="Ram K.R."/>
            <person name="Rand D."/>
            <person name="Rasmussen M.D."/>
            <person name="Reed L.K."/>
            <person name="Reenan R."/>
            <person name="Reily A."/>
            <person name="Remington K.A."/>
            <person name="Rieger T.T."/>
            <person name="Ritchie M.G."/>
            <person name="Robin C."/>
            <person name="Rogers Y.H."/>
            <person name="Rohde C."/>
            <person name="Rozas J."/>
            <person name="Rubenfield M.J."/>
            <person name="Ruiz A."/>
            <person name="Russo S."/>
            <person name="Salzberg S.L."/>
            <person name="Sanchez-Gracia A."/>
            <person name="Saranga D.J."/>
            <person name="Sato H."/>
            <person name="Schaeffer S.W."/>
            <person name="Schatz M.C."/>
            <person name="Schlenke T."/>
            <person name="Schwartz R."/>
            <person name="Segarra C."/>
            <person name="Singh R.S."/>
            <person name="Sirot L."/>
            <person name="Sirota M."/>
            <person name="Sisneros N.B."/>
            <person name="Smith C.D."/>
            <person name="Smith T.F."/>
            <person name="Spieth J."/>
            <person name="Stage D.E."/>
            <person name="Stark A."/>
            <person name="Stephan W."/>
            <person name="Strausberg R.L."/>
            <person name="Strempel S."/>
            <person name="Sturgill D."/>
            <person name="Sutton G."/>
            <person name="Sutton G.G."/>
            <person name="Tao W."/>
            <person name="Teichmann S."/>
            <person name="Tobari Y.N."/>
            <person name="Tomimura Y."/>
            <person name="Tsolas J.M."/>
            <person name="Valente V.L."/>
            <person name="Venter E."/>
            <person name="Venter J.C."/>
            <person name="Vicario S."/>
            <person name="Vieira F.G."/>
            <person name="Vilella A.J."/>
            <person name="Villasante A."/>
            <person name="Walenz B."/>
            <person name="Wang J."/>
            <person name="Wasserman M."/>
            <person name="Watts T."/>
            <person name="Wilson D."/>
            <person name="Wilson R.K."/>
            <person name="Wing R.A."/>
            <person name="Wolfner M.F."/>
            <person name="Wong A."/>
            <person name="Wong G.K."/>
            <person name="Wu C.I."/>
            <person name="Wu G."/>
            <person name="Yamamoto D."/>
            <person name="Yang H.P."/>
            <person name="Yang S.P."/>
            <person name="Yorke J.A."/>
            <person name="Yoshida K."/>
            <person name="Zdobnov E."/>
            <person name="Zhang P."/>
            <person name="Zhang Y."/>
            <person name="Zimin A.V."/>
            <person name="Baldwin J."/>
            <person name="Abdouelleil A."/>
            <person name="Abdulkadir J."/>
            <person name="Abebe A."/>
            <person name="Abera B."/>
            <person name="Abreu J."/>
            <person name="Acer S.C."/>
            <person name="Aftuck L."/>
            <person name="Alexander A."/>
            <person name="An P."/>
            <person name="Anderson E."/>
            <person name="Anderson S."/>
            <person name="Arachi H."/>
            <person name="Azer M."/>
            <person name="Bachantsang P."/>
            <person name="Barry A."/>
            <person name="Bayul T."/>
            <person name="Berlin A."/>
            <person name="Bessette D."/>
            <person name="Bloom T."/>
            <person name="Blye J."/>
            <person name="Boguslavskiy L."/>
            <person name="Bonnet C."/>
            <person name="Boukhgalter B."/>
            <person name="Bourzgui I."/>
            <person name="Brown A."/>
            <person name="Cahill P."/>
            <person name="Channer S."/>
            <person name="Cheshatsang Y."/>
            <person name="Chuda L."/>
            <person name="Citroen M."/>
            <person name="Collymore A."/>
            <person name="Cooke P."/>
            <person name="Costello M."/>
            <person name="D'Aco K."/>
            <person name="Daza R."/>
            <person name="De Haan G."/>
            <person name="DeGray S."/>
            <person name="DeMaso C."/>
            <person name="Dhargay N."/>
            <person name="Dooley K."/>
            <person name="Dooley E."/>
            <person name="Doricent M."/>
            <person name="Dorje P."/>
            <person name="Dorjee K."/>
            <person name="Dupes A."/>
            <person name="Elong R."/>
            <person name="Falk J."/>
            <person name="Farina A."/>
            <person name="Faro S."/>
            <person name="Ferguson D."/>
            <person name="Fisher S."/>
            <person name="Foley C.D."/>
            <person name="Franke A."/>
            <person name="Friedrich D."/>
            <person name="Gadbois L."/>
            <person name="Gearin G."/>
            <person name="Gearin C.R."/>
            <person name="Giannoukos G."/>
            <person name="Goode T."/>
            <person name="Graham J."/>
            <person name="Grandbois E."/>
            <person name="Grewal S."/>
            <person name="Gyaltsen K."/>
            <person name="Hafez N."/>
            <person name="Hagos B."/>
            <person name="Hall J."/>
            <person name="Henson C."/>
            <person name="Hollinger A."/>
            <person name="Honan T."/>
            <person name="Huard M.D."/>
            <person name="Hughes L."/>
            <person name="Hurhula B."/>
            <person name="Husby M.E."/>
            <person name="Kamat A."/>
            <person name="Kanga B."/>
            <person name="Kashin S."/>
            <person name="Khazanovich D."/>
            <person name="Kisner P."/>
            <person name="Lance K."/>
            <person name="Lara M."/>
            <person name="Lee W."/>
            <person name="Lennon N."/>
            <person name="Letendre F."/>
            <person name="LeVine R."/>
            <person name="Lipovsky A."/>
            <person name="Liu X."/>
            <person name="Liu J."/>
            <person name="Liu S."/>
            <person name="Lokyitsang T."/>
            <person name="Lokyitsang Y."/>
            <person name="Lubonja R."/>
            <person name="Lui A."/>
            <person name="MacDonald P."/>
            <person name="Magnisalis V."/>
            <person name="Maru K."/>
            <person name="Matthews C."/>
            <person name="McCusker W."/>
            <person name="McDonough S."/>
            <person name="Mehta T."/>
            <person name="Meldrim J."/>
            <person name="Meneus L."/>
            <person name="Mihai O."/>
            <person name="Mihalev A."/>
            <person name="Mihova T."/>
            <person name="Mittelman R."/>
            <person name="Mlenga V."/>
            <person name="Montmayeur A."/>
            <person name="Mulrain L."/>
            <person name="Navidi A."/>
            <person name="Naylor J."/>
            <person name="Negash T."/>
            <person name="Nguyen T."/>
            <person name="Nguyen N."/>
            <person name="Nicol R."/>
            <person name="Norbu C."/>
            <person name="Norbu N."/>
            <person name="Novod N."/>
            <person name="O'Neill B."/>
            <person name="Osman S."/>
            <person name="Markiewicz E."/>
            <person name="Oyono O.L."/>
            <person name="Patti C."/>
            <person name="Phunkhang P."/>
            <person name="Pierre F."/>
            <person name="Priest M."/>
            <person name="Raghuraman S."/>
            <person name="Rege F."/>
            <person name="Reyes R."/>
            <person name="Rise C."/>
            <person name="Rogov P."/>
            <person name="Ross K."/>
            <person name="Ryan E."/>
            <person name="Settipalli S."/>
            <person name="Shea T."/>
            <person name="Sherpa N."/>
            <person name="Shi L."/>
            <person name="Shih D."/>
            <person name="Sparrow T."/>
            <person name="Spaulding J."/>
            <person name="Stalker J."/>
            <person name="Stange-Thomann N."/>
            <person name="Stavropoulos S."/>
            <person name="Stone C."/>
            <person name="Strader C."/>
            <person name="Tesfaye S."/>
            <person name="Thomson T."/>
            <person name="Thoulutsang Y."/>
            <person name="Thoulutsang D."/>
            <person name="Topham K."/>
            <person name="Topping I."/>
            <person name="Tsamla T."/>
            <person name="Vassiliev H."/>
            <person name="Vo A."/>
            <person name="Wangchuk T."/>
            <person name="Wangdi T."/>
            <person name="Weiand M."/>
            <person name="Wilkinson J."/>
            <person name="Wilson A."/>
            <person name="Yadav S."/>
            <person name="Young G."/>
            <person name="Yu Q."/>
            <person name="Zembek L."/>
            <person name="Zhong D."/>
            <person name="Zimmer A."/>
            <person name="Zwirko Z."/>
            <person name="Jaffe D.B."/>
            <person name="Alvarez P."/>
            <person name="Brockman W."/>
            <person name="Butler J."/>
            <person name="Chin C."/>
            <person name="Gnerre S."/>
            <person name="Grabherr M."/>
            <person name="Kleber M."/>
            <person name="Mauceli E."/>
            <person name="MacCallum I."/>
        </authorList>
    </citation>
    <scope>NUCLEOTIDE SEQUENCE [LARGE SCALE GENOMIC DNA]</scope>
    <source>
        <strain evidence="4">Tucson 14024-0371.13</strain>
    </source>
</reference>
<evidence type="ECO:0000313" key="3">
    <source>
        <dbReference type="EMBL" id="EDV41987.1"/>
    </source>
</evidence>
<dbReference type="eggNOG" id="ENOG502T99T">
    <property type="taxonomic scope" value="Eukaryota"/>
</dbReference>
<evidence type="ECO:0000313" key="4">
    <source>
        <dbReference type="Proteomes" id="UP000007801"/>
    </source>
</evidence>
<dbReference type="AlphaFoldDB" id="B3M030"/>
<dbReference type="KEGG" id="dan:6500533"/>
<accession>B3M030</accession>
<keyword evidence="2" id="KW-0812">Transmembrane</keyword>
<feature type="region of interest" description="Disordered" evidence="1">
    <location>
        <begin position="129"/>
        <end position="244"/>
    </location>
</feature>
<dbReference type="OMA" id="CEYQGAG"/>
<keyword evidence="2" id="KW-0472">Membrane</keyword>
<sequence>MNPACKLSLESPECQDWMSEVCAHCSHLLPDPRQAELWDTWWPDEPAAPFKPRVSLMSAYDCHKLRKEVAREVAKRDKVDEHDHGLGEGDHPVEWTLCRIILVILVLATVLLTIICAFRMLIGGIRRLWKAPRPPSSPRTAEEKQKTPPPKNDVESTKPPPEEPSKPSKHPRSFLSFGRNSDPRTRYGPYNNQKLFSTAPSPDQRLSSTRPEPEAQARKTQRPESAERQEHVEQQSLRNKSATK</sequence>
<feature type="compositionally biased region" description="Polar residues" evidence="1">
    <location>
        <begin position="234"/>
        <end position="244"/>
    </location>
</feature>
<dbReference type="Proteomes" id="UP000007801">
    <property type="component" value="Unassembled WGS sequence"/>
</dbReference>